<keyword evidence="11" id="KW-1185">Reference proteome</keyword>
<dbReference type="Pfam" id="PF07715">
    <property type="entry name" value="Plug"/>
    <property type="match status" value="1"/>
</dbReference>
<dbReference type="InterPro" id="IPR023996">
    <property type="entry name" value="TonB-dep_OMP_SusC/RagA"/>
</dbReference>
<dbReference type="Gene3D" id="2.40.170.20">
    <property type="entry name" value="TonB-dependent receptor, beta-barrel domain"/>
    <property type="match status" value="1"/>
</dbReference>
<dbReference type="InterPro" id="IPR039426">
    <property type="entry name" value="TonB-dep_rcpt-like"/>
</dbReference>
<comment type="caution">
    <text evidence="10">The sequence shown here is derived from an EMBL/GenBank/DDBJ whole genome shotgun (WGS) entry which is preliminary data.</text>
</comment>
<name>A0A3M9M8R9_9BACT</name>
<dbReference type="Proteomes" id="UP000272117">
    <property type="component" value="Unassembled WGS sequence"/>
</dbReference>
<feature type="signal peptide" evidence="8">
    <location>
        <begin position="1"/>
        <end position="27"/>
    </location>
</feature>
<protein>
    <submittedName>
        <fullName evidence="10">TonB-dependent receptor</fullName>
    </submittedName>
</protein>
<keyword evidence="8" id="KW-0732">Signal</keyword>
<dbReference type="GO" id="GO:0009279">
    <property type="term" value="C:cell outer membrane"/>
    <property type="evidence" value="ECO:0007669"/>
    <property type="project" value="UniProtKB-SubCell"/>
</dbReference>
<dbReference type="InterPro" id="IPR008969">
    <property type="entry name" value="CarboxyPept-like_regulatory"/>
</dbReference>
<feature type="domain" description="TonB-dependent receptor plug" evidence="9">
    <location>
        <begin position="122"/>
        <end position="228"/>
    </location>
</feature>
<dbReference type="OrthoDB" id="9768177at2"/>
<dbReference type="InterPro" id="IPR037066">
    <property type="entry name" value="Plug_dom_sf"/>
</dbReference>
<evidence type="ECO:0000256" key="8">
    <source>
        <dbReference type="SAM" id="SignalP"/>
    </source>
</evidence>
<dbReference type="NCBIfam" id="TIGR04056">
    <property type="entry name" value="OMP_RagA_SusC"/>
    <property type="match status" value="1"/>
</dbReference>
<dbReference type="InterPro" id="IPR012910">
    <property type="entry name" value="Plug_dom"/>
</dbReference>
<reference evidence="10 11" key="1">
    <citation type="submission" date="2018-11" db="EMBL/GenBank/DDBJ databases">
        <title>Rufibacter latericius sp. nov., isolated from water in Baiyang Lake.</title>
        <authorList>
            <person name="Yang Y."/>
        </authorList>
    </citation>
    <scope>NUCLEOTIDE SEQUENCE [LARGE SCALE GENOMIC DNA]</scope>
    <source>
        <strain evidence="10 11">R-22-1c-1</strain>
    </source>
</reference>
<comment type="subcellular location">
    <subcellularLocation>
        <location evidence="1 7">Cell outer membrane</location>
        <topology evidence="1 7">Multi-pass membrane protein</topology>
    </subcellularLocation>
</comment>
<dbReference type="RefSeq" id="WP_123129281.1">
    <property type="nucleotide sequence ID" value="NZ_RJJD01000023.1"/>
</dbReference>
<evidence type="ECO:0000313" key="10">
    <source>
        <dbReference type="EMBL" id="RNI21959.1"/>
    </source>
</evidence>
<dbReference type="InterPro" id="IPR023997">
    <property type="entry name" value="TonB-dep_OMP_SusC/RagA_CS"/>
</dbReference>
<feature type="chain" id="PRO_5018197868" evidence="8">
    <location>
        <begin position="28"/>
        <end position="1087"/>
    </location>
</feature>
<dbReference type="PROSITE" id="PS52016">
    <property type="entry name" value="TONB_DEPENDENT_REC_3"/>
    <property type="match status" value="1"/>
</dbReference>
<dbReference type="Gene3D" id="2.60.40.1120">
    <property type="entry name" value="Carboxypeptidase-like, regulatory domain"/>
    <property type="match status" value="1"/>
</dbReference>
<organism evidence="10 11">
    <name type="scientific">Rufibacter latericius</name>
    <dbReference type="NCBI Taxonomy" id="2487040"/>
    <lineage>
        <taxon>Bacteria</taxon>
        <taxon>Pseudomonadati</taxon>
        <taxon>Bacteroidota</taxon>
        <taxon>Cytophagia</taxon>
        <taxon>Cytophagales</taxon>
        <taxon>Hymenobacteraceae</taxon>
        <taxon>Rufibacter</taxon>
    </lineage>
</organism>
<evidence type="ECO:0000259" key="9">
    <source>
        <dbReference type="Pfam" id="PF07715"/>
    </source>
</evidence>
<dbReference type="SUPFAM" id="SSF49464">
    <property type="entry name" value="Carboxypeptidase regulatory domain-like"/>
    <property type="match status" value="1"/>
</dbReference>
<evidence type="ECO:0000256" key="6">
    <source>
        <dbReference type="ARBA" id="ARBA00023237"/>
    </source>
</evidence>
<dbReference type="FunFam" id="2.170.130.10:FF:000008">
    <property type="entry name" value="SusC/RagA family TonB-linked outer membrane protein"/>
    <property type="match status" value="1"/>
</dbReference>
<keyword evidence="4 7" id="KW-0812">Transmembrane</keyword>
<comment type="similarity">
    <text evidence="7">Belongs to the TonB-dependent receptor family.</text>
</comment>
<dbReference type="SUPFAM" id="SSF56935">
    <property type="entry name" value="Porins"/>
    <property type="match status" value="1"/>
</dbReference>
<proteinExistence type="inferred from homology"/>
<evidence type="ECO:0000256" key="4">
    <source>
        <dbReference type="ARBA" id="ARBA00022692"/>
    </source>
</evidence>
<dbReference type="Gene3D" id="2.170.130.10">
    <property type="entry name" value="TonB-dependent receptor, plug domain"/>
    <property type="match status" value="1"/>
</dbReference>
<gene>
    <name evidence="10" type="ORF">EFB08_22740</name>
</gene>
<evidence type="ECO:0000256" key="3">
    <source>
        <dbReference type="ARBA" id="ARBA00022452"/>
    </source>
</evidence>
<keyword evidence="10" id="KW-0675">Receptor</keyword>
<dbReference type="InterPro" id="IPR036942">
    <property type="entry name" value="Beta-barrel_TonB_sf"/>
</dbReference>
<accession>A0A3M9M8R9</accession>
<sequence length="1087" mass="120141">MSQALLKKSRYLLVLSLFFTTIVSAFAQTVTITGKVTDEKKEGLPGVTVLLKGTTTANATDVNGGFSLAVPGGTGTLVFSYIGFVSQEVPINGRTSLNVTLMSDSKAIEEVVVVGYGTVTRKELTGSVASVTSKDIQDIPVSTAAEALAGRLAGVQVTSTEGQPGAEIQVRVRGGGSLTQDNSPLYIVDGIQMENALSIISPQEIESIDVLKDAASTSIYGARGANGVVIITTKGGREQKTQVTYNGYAGVRRIVNQLDVMNPYDYALYQYESYNLFSNTNDESRASFRDRYGRWEDLDIYKSMPTTNWQEKVFGRDAFSQTHVLGISGGSKETSFNFTLNHADENGIMINSGYERTLASFKFDHKVSDRFKVGLTTRYSRQRVDGVGTSSTGSQSNNRLRNSVRYRPFLGPGFENQVDEFDVEYASSTQLTSPVLLANSEVRRDYRNDIIVNGHFSYDILKNLTFRSVVGINALDRKTNTFSGPVTALARQNADMPVVDMTAGEAFSLTNSNTLTYKAKVGTDHNLDFLLGHEVVQWDSKSRGTRTRWLPSDISPDQAFAGIQKATAPAGLIQDNPTTAESGTRLLSFFGRAGYNYKGKYFANFNLRRDGSSLFADGNRYGTFPSASLMWRVADEAFMEPFQGWLSDLKVRLSVGSVGNNRIGVDLYRTMYTASSNEGYAFTESITPGYVAPTLANPYLIWESTLSKNVGVDFALFNNRLTGSVDAYQNRTRDLLLEATIPQTSGYRTQLQNIGETENKGIELQLSGVVVDKGDFRWNANFNIALNRNKIVSLGLDPSGQPKSSYLVQSGWVNALEDFKVEVGQPVGQFYGYVTDGYYTVDDFNTTYNEATQTWTYVLKEGIANSSSVALGNRQPQPGDLKLKDLTDNNNSLISTADRTVIGNAQPKFTGGFNQQFSYKGFDLSVFMVFSYGNKVYNANKMEFTTQYTTRDNNMLALMNDRFKLYDENGQMVSDPEKLRALNANAKYWRPSLGNYFTHSFAIEDGSFLRISNLTLGYSIPESFLKRTRVISKLRVYGTVNNLYTFTKYTGYDPEANTRRNSPLTPGVDYAAYPRSRYILGGINVTF</sequence>
<evidence type="ECO:0000256" key="5">
    <source>
        <dbReference type="ARBA" id="ARBA00023136"/>
    </source>
</evidence>
<keyword evidence="2 7" id="KW-0813">Transport</keyword>
<keyword evidence="5 7" id="KW-0472">Membrane</keyword>
<evidence type="ECO:0000313" key="11">
    <source>
        <dbReference type="Proteomes" id="UP000272117"/>
    </source>
</evidence>
<dbReference type="EMBL" id="RJJD01000023">
    <property type="protein sequence ID" value="RNI21959.1"/>
    <property type="molecule type" value="Genomic_DNA"/>
</dbReference>
<evidence type="ECO:0000256" key="2">
    <source>
        <dbReference type="ARBA" id="ARBA00022448"/>
    </source>
</evidence>
<dbReference type="AlphaFoldDB" id="A0A3M9M8R9"/>
<evidence type="ECO:0000256" key="7">
    <source>
        <dbReference type="PROSITE-ProRule" id="PRU01360"/>
    </source>
</evidence>
<dbReference type="Pfam" id="PF13715">
    <property type="entry name" value="CarbopepD_reg_2"/>
    <property type="match status" value="1"/>
</dbReference>
<dbReference type="NCBIfam" id="TIGR04057">
    <property type="entry name" value="SusC_RagA_signa"/>
    <property type="match status" value="1"/>
</dbReference>
<keyword evidence="3 7" id="KW-1134">Transmembrane beta strand</keyword>
<keyword evidence="6 7" id="KW-0998">Cell outer membrane</keyword>
<evidence type="ECO:0000256" key="1">
    <source>
        <dbReference type="ARBA" id="ARBA00004571"/>
    </source>
</evidence>